<feature type="domain" description="Histidine kinase" evidence="20">
    <location>
        <begin position="721"/>
        <end position="944"/>
    </location>
</feature>
<dbReference type="Pfam" id="PF00512">
    <property type="entry name" value="HisKA"/>
    <property type="match status" value="1"/>
</dbReference>
<keyword evidence="5" id="KW-0997">Cell inner membrane</keyword>
<dbReference type="PRINTS" id="PR00344">
    <property type="entry name" value="BCTRLSENSOR"/>
</dbReference>
<dbReference type="PANTHER" id="PTHR43047">
    <property type="entry name" value="TWO-COMPONENT HISTIDINE PROTEIN KINASE"/>
    <property type="match status" value="1"/>
</dbReference>
<evidence type="ECO:0000256" key="1">
    <source>
        <dbReference type="ARBA" id="ARBA00000085"/>
    </source>
</evidence>
<evidence type="ECO:0000256" key="6">
    <source>
        <dbReference type="ARBA" id="ARBA00022553"/>
    </source>
</evidence>
<keyword evidence="10" id="KW-0547">Nucleotide-binding</keyword>
<dbReference type="InterPro" id="IPR008207">
    <property type="entry name" value="Sig_transdc_His_kin_Hpt_dom"/>
</dbReference>
<dbReference type="CDD" id="cd16922">
    <property type="entry name" value="HATPase_EvgS-ArcB-TorS-like"/>
    <property type="match status" value="1"/>
</dbReference>
<keyword evidence="12" id="KW-0067">ATP-binding</keyword>
<dbReference type="GO" id="GO:0006355">
    <property type="term" value="P:regulation of DNA-templated transcription"/>
    <property type="evidence" value="ECO:0007669"/>
    <property type="project" value="InterPro"/>
</dbReference>
<sequence length="1213" mass="134109" precursor="true">MSIFSKLGLAVLLAFSPMIAMSETVAGAEHLLLLGRSKIVNSSLALDQSDINWLRKKRTLRLGISAPDYAPFDITTNGRNYEGLTADYARLLAELLQVQVEVRYFKSRLEVISALKNGDLDLLGTANGYEAIDPDIIMSDPYAEDQPTLVTRSDFRALLPPDLAGKKVAMLYHYLPEKVVRDFYPKANLELYPSTLSALGAVAFGKADVYLGDAISANFLINRNYLNNVHLTDFSQLEGGRFCFAMSGSNSRLLRIVNRALASIPMSERMTILRRWGAGEMSMPGQHRLQLSMREQRWLEKHPRVTVAVAENLLPMSFFDEAGEFRGIIADVLAKISLRTGLKFEISPDVSFGQQVNQLHDGKADVIAALTPSVEKGGEMRFTRPYLTTPFVLVSRAGEDSPGTLDEMTGKSLAIVRGVALQEFMVRNFPEIKIVYVDNVSLAMELVANGKVDAAVHSLLGARYLISRLYRDRLQITSTVGEEPALISFATRRGSRELYSIMDKALLSISPEEMGELTNRWRSDVVIGNRYWLRNRSAIIQGFSVAGGLLLLAVVWIAYLRRLIHRREEAELALENQLEFMRVLIDGTPHPIYVRDHEGRLLICNSGYLQVVGLSRKAALGTQIYDFNFIDPVQARSFHEEYLKVIRDGVPQLQDRTLSTANGVMTIYHWMLPYKDIDGVVIGIIAGWIDVSERQRLLGLVQEAKEHADDANRAKSTFLATMSHEIRTPMNAVIGMLELALKNADKGILDRSAIEIASDAAHGLLELIGDILDIARIETGKLSLTPVRANLCELIGSLVRVFEGIAHQKGLQLELDLDLNANCEVLIDPLRIKQVVSNLLSNAIKFTSEGKVHLILEVLTTTADEHLSVRLRVEDSGRGISYTDQQRLFSPFGQASNNNQSVRSGSGLGLVISRTLCEMMGGQLNLSSDLGKGTQVEVLLDLPLLESAPPTEPPAVEFEQKQVLNILVVDDYRGNRMLLSRQMDHLGHRVIQAENGEEGLQAWQSNPIDVVITDCNMPVMNGYALSRAIRKKEEQHGKARCTILGFTANAQPDEKGRCLDAGMDDCVFKPISLEQLEARLALVRSSTAFCKAVPVMHGPVETLDTAILERLVRGDLVAMKLLLGDLASSNQDDLTRLSALFFEQDVQGLADLAHKIKGAVQIVKAHGLVAACEQLEASCKTAKDNPGLVQSVSCLRREMLSLATALEFYAEEA</sequence>
<evidence type="ECO:0000256" key="12">
    <source>
        <dbReference type="ARBA" id="ARBA00022840"/>
    </source>
</evidence>
<keyword evidence="7 24" id="KW-0808">Transferase</keyword>
<comment type="subcellular location">
    <subcellularLocation>
        <location evidence="2">Cell inner membrane</location>
        <topology evidence="2">Multi-pass membrane protein</topology>
    </subcellularLocation>
</comment>
<evidence type="ECO:0000256" key="2">
    <source>
        <dbReference type="ARBA" id="ARBA00004429"/>
    </source>
</evidence>
<dbReference type="Pfam" id="PF00497">
    <property type="entry name" value="SBP_bac_3"/>
    <property type="match status" value="2"/>
</dbReference>
<evidence type="ECO:0000259" key="21">
    <source>
        <dbReference type="PROSITE" id="PS50110"/>
    </source>
</evidence>
<keyword evidence="6 17" id="KW-0597">Phosphoprotein</keyword>
<dbReference type="PROSITE" id="PS50110">
    <property type="entry name" value="RESPONSE_REGULATORY"/>
    <property type="match status" value="1"/>
</dbReference>
<dbReference type="InterPro" id="IPR036097">
    <property type="entry name" value="HisK_dim/P_sf"/>
</dbReference>
<feature type="transmembrane region" description="Helical" evidence="18">
    <location>
        <begin position="538"/>
        <end position="559"/>
    </location>
</feature>
<dbReference type="Gene3D" id="3.30.450.20">
    <property type="entry name" value="PAS domain"/>
    <property type="match status" value="1"/>
</dbReference>
<keyword evidence="14" id="KW-0902">Two-component regulatory system</keyword>
<feature type="modified residue" description="4-aspartylphosphate" evidence="17">
    <location>
        <position position="1014"/>
    </location>
</feature>
<evidence type="ECO:0000259" key="20">
    <source>
        <dbReference type="PROSITE" id="PS50109"/>
    </source>
</evidence>
<dbReference type="CDD" id="cd13707">
    <property type="entry name" value="PBP2_BvgS_D2"/>
    <property type="match status" value="1"/>
</dbReference>
<dbReference type="InterPro" id="IPR036641">
    <property type="entry name" value="HPT_dom_sf"/>
</dbReference>
<evidence type="ECO:0000256" key="13">
    <source>
        <dbReference type="ARBA" id="ARBA00022989"/>
    </source>
</evidence>
<evidence type="ECO:0000259" key="23">
    <source>
        <dbReference type="PROSITE" id="PS50894"/>
    </source>
</evidence>
<evidence type="ECO:0000259" key="22">
    <source>
        <dbReference type="PROSITE" id="PS50112"/>
    </source>
</evidence>
<keyword evidence="13 18" id="KW-1133">Transmembrane helix</keyword>
<evidence type="ECO:0000256" key="15">
    <source>
        <dbReference type="ARBA" id="ARBA00023136"/>
    </source>
</evidence>
<dbReference type="InterPro" id="IPR011006">
    <property type="entry name" value="CheY-like_superfamily"/>
</dbReference>
<dbReference type="GO" id="GO:0000155">
    <property type="term" value="F:phosphorelay sensor kinase activity"/>
    <property type="evidence" value="ECO:0007669"/>
    <property type="project" value="InterPro"/>
</dbReference>
<keyword evidence="11" id="KW-0418">Kinase</keyword>
<dbReference type="CDD" id="cd17546">
    <property type="entry name" value="REC_hyHK_CKI1_RcsC-like"/>
    <property type="match status" value="1"/>
</dbReference>
<gene>
    <name evidence="24" type="primary">bvgS_2</name>
    <name evidence="24" type="ORF">PS880_00160</name>
</gene>
<proteinExistence type="predicted"/>
<dbReference type="SUPFAM" id="SSF53850">
    <property type="entry name" value="Periplasmic binding protein-like II"/>
    <property type="match status" value="2"/>
</dbReference>
<dbReference type="Pfam" id="PF01627">
    <property type="entry name" value="Hpt"/>
    <property type="match status" value="1"/>
</dbReference>
<dbReference type="Gene3D" id="3.30.565.10">
    <property type="entry name" value="Histidine kinase-like ATPase, C-terminal domain"/>
    <property type="match status" value="1"/>
</dbReference>
<dbReference type="CDD" id="cd00082">
    <property type="entry name" value="HisKA"/>
    <property type="match status" value="1"/>
</dbReference>
<feature type="chain" id="PRO_5022915893" description="histidine kinase" evidence="19">
    <location>
        <begin position="23"/>
        <end position="1213"/>
    </location>
</feature>
<dbReference type="PANTHER" id="PTHR43047:SF72">
    <property type="entry name" value="OSMOSENSING HISTIDINE PROTEIN KINASE SLN1"/>
    <property type="match status" value="1"/>
</dbReference>
<dbReference type="SUPFAM" id="SSF55874">
    <property type="entry name" value="ATPase domain of HSP90 chaperone/DNA topoisomerase II/histidine kinase"/>
    <property type="match status" value="1"/>
</dbReference>
<feature type="modified residue" description="Phosphohistidine" evidence="16">
    <location>
        <position position="1154"/>
    </location>
</feature>
<dbReference type="InterPro" id="IPR003594">
    <property type="entry name" value="HATPase_dom"/>
</dbReference>
<keyword evidence="4" id="KW-1003">Cell membrane</keyword>
<dbReference type="PROSITE" id="PS50109">
    <property type="entry name" value="HIS_KIN"/>
    <property type="match status" value="1"/>
</dbReference>
<evidence type="ECO:0000256" key="18">
    <source>
        <dbReference type="SAM" id="Phobius"/>
    </source>
</evidence>
<dbReference type="Gene3D" id="1.20.120.160">
    <property type="entry name" value="HPT domain"/>
    <property type="match status" value="1"/>
</dbReference>
<dbReference type="InterPro" id="IPR000014">
    <property type="entry name" value="PAS"/>
</dbReference>
<dbReference type="InterPro" id="IPR013767">
    <property type="entry name" value="PAS_fold"/>
</dbReference>
<dbReference type="SMART" id="SM00388">
    <property type="entry name" value="HisKA"/>
    <property type="match status" value="1"/>
</dbReference>
<evidence type="ECO:0000256" key="14">
    <source>
        <dbReference type="ARBA" id="ARBA00023012"/>
    </source>
</evidence>
<feature type="domain" description="Response regulatory" evidence="21">
    <location>
        <begin position="965"/>
        <end position="1084"/>
    </location>
</feature>
<dbReference type="PROSITE" id="PS50112">
    <property type="entry name" value="PAS"/>
    <property type="match status" value="1"/>
</dbReference>
<dbReference type="SMART" id="SM00387">
    <property type="entry name" value="HATPase_c"/>
    <property type="match status" value="1"/>
</dbReference>
<dbReference type="GO" id="GO:0009927">
    <property type="term" value="F:histidine phosphotransfer kinase activity"/>
    <property type="evidence" value="ECO:0007669"/>
    <property type="project" value="TreeGrafter"/>
</dbReference>
<evidence type="ECO:0000256" key="5">
    <source>
        <dbReference type="ARBA" id="ARBA00022519"/>
    </source>
</evidence>
<name>A0A5E7G8X3_PSEFL</name>
<dbReference type="InterPro" id="IPR003661">
    <property type="entry name" value="HisK_dim/P_dom"/>
</dbReference>
<dbReference type="SMART" id="SM00448">
    <property type="entry name" value="REC"/>
    <property type="match status" value="1"/>
</dbReference>
<keyword evidence="15 18" id="KW-0472">Membrane</keyword>
<feature type="domain" description="PAS" evidence="22">
    <location>
        <begin position="577"/>
        <end position="649"/>
    </location>
</feature>
<dbReference type="CDD" id="cd13705">
    <property type="entry name" value="PBP2_BvgS_D1"/>
    <property type="match status" value="1"/>
</dbReference>
<evidence type="ECO:0000256" key="11">
    <source>
        <dbReference type="ARBA" id="ARBA00022777"/>
    </source>
</evidence>
<accession>A0A5E7G8X3</accession>
<dbReference type="GO" id="GO:0005524">
    <property type="term" value="F:ATP binding"/>
    <property type="evidence" value="ECO:0007669"/>
    <property type="project" value="UniProtKB-KW"/>
</dbReference>
<comment type="catalytic activity">
    <reaction evidence="1">
        <text>ATP + protein L-histidine = ADP + protein N-phospho-L-histidine.</text>
        <dbReference type="EC" id="2.7.13.3"/>
    </reaction>
</comment>
<evidence type="ECO:0000256" key="9">
    <source>
        <dbReference type="ARBA" id="ARBA00022729"/>
    </source>
</evidence>
<dbReference type="SUPFAM" id="SSF52172">
    <property type="entry name" value="CheY-like"/>
    <property type="match status" value="1"/>
</dbReference>
<dbReference type="FunFam" id="3.30.565.10:FF:000010">
    <property type="entry name" value="Sensor histidine kinase RcsC"/>
    <property type="match status" value="1"/>
</dbReference>
<dbReference type="SUPFAM" id="SSF55785">
    <property type="entry name" value="PYP-like sensor domain (PAS domain)"/>
    <property type="match status" value="1"/>
</dbReference>
<dbReference type="InterPro" id="IPR005467">
    <property type="entry name" value="His_kinase_dom"/>
</dbReference>
<feature type="signal peptide" evidence="19">
    <location>
        <begin position="1"/>
        <end position="22"/>
    </location>
</feature>
<reference evidence="24 25" key="1">
    <citation type="submission" date="2019-09" db="EMBL/GenBank/DDBJ databases">
        <authorList>
            <person name="Chandra G."/>
            <person name="Truman W A."/>
        </authorList>
    </citation>
    <scope>NUCLEOTIDE SEQUENCE [LARGE SCALE GENOMIC DNA]</scope>
    <source>
        <strain evidence="24">PS880</strain>
    </source>
</reference>
<protein>
    <recommendedName>
        <fullName evidence="3">histidine kinase</fullName>
        <ecNumber evidence="3">2.7.13.3</ecNumber>
    </recommendedName>
</protein>
<dbReference type="Proteomes" id="UP000375525">
    <property type="component" value="Unassembled WGS sequence"/>
</dbReference>
<dbReference type="Pfam" id="PF00072">
    <property type="entry name" value="Response_reg"/>
    <property type="match status" value="1"/>
</dbReference>
<organism evidence="24 25">
    <name type="scientific">Pseudomonas fluorescens</name>
    <dbReference type="NCBI Taxonomy" id="294"/>
    <lineage>
        <taxon>Bacteria</taxon>
        <taxon>Pseudomonadati</taxon>
        <taxon>Pseudomonadota</taxon>
        <taxon>Gammaproteobacteria</taxon>
        <taxon>Pseudomonadales</taxon>
        <taxon>Pseudomonadaceae</taxon>
        <taxon>Pseudomonas</taxon>
    </lineage>
</organism>
<evidence type="ECO:0000256" key="17">
    <source>
        <dbReference type="PROSITE-ProRule" id="PRU00169"/>
    </source>
</evidence>
<evidence type="ECO:0000313" key="24">
    <source>
        <dbReference type="EMBL" id="VVO48211.1"/>
    </source>
</evidence>
<dbReference type="InterPro" id="IPR001638">
    <property type="entry name" value="Solute-binding_3/MltF_N"/>
</dbReference>
<dbReference type="InterPro" id="IPR001789">
    <property type="entry name" value="Sig_transdc_resp-reg_receiver"/>
</dbReference>
<dbReference type="Gene3D" id="1.10.287.130">
    <property type="match status" value="1"/>
</dbReference>
<dbReference type="EC" id="2.7.13.3" evidence="3"/>
<dbReference type="CDD" id="cd00130">
    <property type="entry name" value="PAS"/>
    <property type="match status" value="1"/>
</dbReference>
<dbReference type="AlphaFoldDB" id="A0A5E7G8X3"/>
<dbReference type="Gene3D" id="3.40.50.2300">
    <property type="match status" value="1"/>
</dbReference>
<dbReference type="EMBL" id="CABVIH010000001">
    <property type="protein sequence ID" value="VVO48211.1"/>
    <property type="molecule type" value="Genomic_DNA"/>
</dbReference>
<evidence type="ECO:0000256" key="3">
    <source>
        <dbReference type="ARBA" id="ARBA00012438"/>
    </source>
</evidence>
<dbReference type="RefSeq" id="WP_224790203.1">
    <property type="nucleotide sequence ID" value="NZ_CABVIH010000001.1"/>
</dbReference>
<evidence type="ECO:0000256" key="19">
    <source>
        <dbReference type="SAM" id="SignalP"/>
    </source>
</evidence>
<evidence type="ECO:0000256" key="10">
    <source>
        <dbReference type="ARBA" id="ARBA00022741"/>
    </source>
</evidence>
<feature type="domain" description="HPt" evidence="23">
    <location>
        <begin position="1115"/>
        <end position="1213"/>
    </location>
</feature>
<keyword evidence="9 19" id="KW-0732">Signal</keyword>
<dbReference type="InterPro" id="IPR004358">
    <property type="entry name" value="Sig_transdc_His_kin-like_C"/>
</dbReference>
<dbReference type="GO" id="GO:0005886">
    <property type="term" value="C:plasma membrane"/>
    <property type="evidence" value="ECO:0007669"/>
    <property type="project" value="UniProtKB-SubCell"/>
</dbReference>
<dbReference type="PROSITE" id="PS50894">
    <property type="entry name" value="HPT"/>
    <property type="match status" value="1"/>
</dbReference>
<dbReference type="SUPFAM" id="SSF47226">
    <property type="entry name" value="Histidine-containing phosphotransfer domain, HPT domain"/>
    <property type="match status" value="1"/>
</dbReference>
<evidence type="ECO:0000256" key="4">
    <source>
        <dbReference type="ARBA" id="ARBA00022475"/>
    </source>
</evidence>
<dbReference type="SMART" id="SM00062">
    <property type="entry name" value="PBPb"/>
    <property type="match status" value="2"/>
</dbReference>
<dbReference type="InterPro" id="IPR049871">
    <property type="entry name" value="BvgS-like_periplasmic2"/>
</dbReference>
<dbReference type="Pfam" id="PF02518">
    <property type="entry name" value="HATPase_c"/>
    <property type="match status" value="1"/>
</dbReference>
<dbReference type="SMART" id="SM00091">
    <property type="entry name" value="PAS"/>
    <property type="match status" value="1"/>
</dbReference>
<evidence type="ECO:0000256" key="16">
    <source>
        <dbReference type="PROSITE-ProRule" id="PRU00110"/>
    </source>
</evidence>
<evidence type="ECO:0000313" key="25">
    <source>
        <dbReference type="Proteomes" id="UP000375525"/>
    </source>
</evidence>
<dbReference type="SUPFAM" id="SSF47384">
    <property type="entry name" value="Homodimeric domain of signal transducing histidine kinase"/>
    <property type="match status" value="1"/>
</dbReference>
<dbReference type="Gene3D" id="3.40.190.10">
    <property type="entry name" value="Periplasmic binding protein-like II"/>
    <property type="match status" value="4"/>
</dbReference>
<dbReference type="InterPro" id="IPR049870">
    <property type="entry name" value="BvgS-like_periplasmic1"/>
</dbReference>
<keyword evidence="8 18" id="KW-0812">Transmembrane</keyword>
<dbReference type="Pfam" id="PF00989">
    <property type="entry name" value="PAS"/>
    <property type="match status" value="1"/>
</dbReference>
<dbReference type="InterPro" id="IPR036890">
    <property type="entry name" value="HATPase_C_sf"/>
</dbReference>
<evidence type="ECO:0000256" key="7">
    <source>
        <dbReference type="ARBA" id="ARBA00022679"/>
    </source>
</evidence>
<dbReference type="InterPro" id="IPR035965">
    <property type="entry name" value="PAS-like_dom_sf"/>
</dbReference>
<evidence type="ECO:0000256" key="8">
    <source>
        <dbReference type="ARBA" id="ARBA00022692"/>
    </source>
</evidence>